<evidence type="ECO:0000256" key="1">
    <source>
        <dbReference type="SAM" id="MobiDB-lite"/>
    </source>
</evidence>
<gene>
    <name evidence="2" type="ORF">PHYSODRAFT_251573</name>
</gene>
<dbReference type="AlphaFoldDB" id="G5AES3"/>
<sequence length="385" mass="43570">MPPDLQINWMRPVSVRGPTPVQLLLDWFVANEDSYLQSRDQFKELRRLAKQLNSRGVKCDLDDILADFQQLQELLLDEATLSHAIFKDLLPHRERLLHLVLVTKQEPDQEEKEEKKPQSDTGKVRNFSWHSPSPTGGPSAMEMLVTWLELNYGKLIRAMEKRQTYKVLEELVEQIKAAGHSGCTFSKVQSQIGHLQLNWRRGQRYAGAMSPYAGRLQKVFKGGKVPSRRHARKNAERTRADAKAPAVSEEGGNKGQSGDRNTFFWLAPSCTGGPCATEIMVTWLERNYGELSRAIKKKQGANMLKELKQKIEASGHTGCTLSRIRSQMHGLQQQVERSQLSENLSPYKARLREIFGGETAPIRRSPSNDLDSDDGNSTESETPHD</sequence>
<dbReference type="KEGG" id="psoj:PHYSODRAFT_251573"/>
<protein>
    <submittedName>
        <fullName evidence="2">Uncharacterized protein</fullName>
    </submittedName>
</protein>
<dbReference type="Proteomes" id="UP000002640">
    <property type="component" value="Unassembled WGS sequence"/>
</dbReference>
<name>G5AES3_PHYSP</name>
<feature type="compositionally biased region" description="Basic and acidic residues" evidence="1">
    <location>
        <begin position="233"/>
        <end position="242"/>
    </location>
</feature>
<proteinExistence type="predicted"/>
<dbReference type="InParanoid" id="G5AES3"/>
<reference evidence="2 3" key="1">
    <citation type="journal article" date="2006" name="Science">
        <title>Phytophthora genome sequences uncover evolutionary origins and mechanisms of pathogenesis.</title>
        <authorList>
            <person name="Tyler B.M."/>
            <person name="Tripathy S."/>
            <person name="Zhang X."/>
            <person name="Dehal P."/>
            <person name="Jiang R.H."/>
            <person name="Aerts A."/>
            <person name="Arredondo F.D."/>
            <person name="Baxter L."/>
            <person name="Bensasson D."/>
            <person name="Beynon J.L."/>
            <person name="Chapman J."/>
            <person name="Damasceno C.M."/>
            <person name="Dorrance A.E."/>
            <person name="Dou D."/>
            <person name="Dickerman A.W."/>
            <person name="Dubchak I.L."/>
            <person name="Garbelotto M."/>
            <person name="Gijzen M."/>
            <person name="Gordon S.G."/>
            <person name="Govers F."/>
            <person name="Grunwald N.J."/>
            <person name="Huang W."/>
            <person name="Ivors K.L."/>
            <person name="Jones R.W."/>
            <person name="Kamoun S."/>
            <person name="Krampis K."/>
            <person name="Lamour K.H."/>
            <person name="Lee M.K."/>
            <person name="McDonald W.H."/>
            <person name="Medina M."/>
            <person name="Meijer H.J."/>
            <person name="Nordberg E.K."/>
            <person name="Maclean D.J."/>
            <person name="Ospina-Giraldo M.D."/>
            <person name="Morris P.F."/>
            <person name="Phuntumart V."/>
            <person name="Putnam N.H."/>
            <person name="Rash S."/>
            <person name="Rose J.K."/>
            <person name="Sakihama Y."/>
            <person name="Salamov A.A."/>
            <person name="Savidor A."/>
            <person name="Scheuring C.F."/>
            <person name="Smith B.M."/>
            <person name="Sobral B.W."/>
            <person name="Terry A."/>
            <person name="Torto-Alalibo T.A."/>
            <person name="Win J."/>
            <person name="Xu Z."/>
            <person name="Zhang H."/>
            <person name="Grigoriev I.V."/>
            <person name="Rokhsar D.S."/>
            <person name="Boore J.L."/>
        </authorList>
    </citation>
    <scope>NUCLEOTIDE SEQUENCE [LARGE SCALE GENOMIC DNA]</scope>
    <source>
        <strain evidence="2 3">P6497</strain>
    </source>
</reference>
<keyword evidence="3" id="KW-1185">Reference proteome</keyword>
<evidence type="ECO:0000313" key="2">
    <source>
        <dbReference type="EMBL" id="EGZ05713.1"/>
    </source>
</evidence>
<evidence type="ECO:0000313" key="3">
    <source>
        <dbReference type="Proteomes" id="UP000002640"/>
    </source>
</evidence>
<accession>G5AES3</accession>
<dbReference type="RefSeq" id="XP_009538574.1">
    <property type="nucleotide sequence ID" value="XM_009540279.1"/>
</dbReference>
<feature type="region of interest" description="Disordered" evidence="1">
    <location>
        <begin position="223"/>
        <end position="258"/>
    </location>
</feature>
<dbReference type="GeneID" id="20638167"/>
<feature type="region of interest" description="Disordered" evidence="1">
    <location>
        <begin position="355"/>
        <end position="385"/>
    </location>
</feature>
<feature type="region of interest" description="Disordered" evidence="1">
    <location>
        <begin position="106"/>
        <end position="136"/>
    </location>
</feature>
<organism evidence="2 3">
    <name type="scientific">Phytophthora sojae (strain P6497)</name>
    <name type="common">Soybean stem and root rot agent</name>
    <name type="synonym">Phytophthora megasperma f. sp. glycines</name>
    <dbReference type="NCBI Taxonomy" id="1094619"/>
    <lineage>
        <taxon>Eukaryota</taxon>
        <taxon>Sar</taxon>
        <taxon>Stramenopiles</taxon>
        <taxon>Oomycota</taxon>
        <taxon>Peronosporomycetes</taxon>
        <taxon>Peronosporales</taxon>
        <taxon>Peronosporaceae</taxon>
        <taxon>Phytophthora</taxon>
    </lineage>
</organism>
<dbReference type="EMBL" id="JH159165">
    <property type="protein sequence ID" value="EGZ05713.1"/>
    <property type="molecule type" value="Genomic_DNA"/>
</dbReference>